<dbReference type="Proteomes" id="UP001168821">
    <property type="component" value="Unassembled WGS sequence"/>
</dbReference>
<dbReference type="AlphaFoldDB" id="A0AA38IVA4"/>
<dbReference type="EMBL" id="JALNTZ010000002">
    <property type="protein sequence ID" value="KAJ3660537.1"/>
    <property type="molecule type" value="Genomic_DNA"/>
</dbReference>
<gene>
    <name evidence="1" type="ORF">Zmor_004980</name>
</gene>
<protein>
    <submittedName>
        <fullName evidence="1">Uncharacterized protein</fullName>
    </submittedName>
</protein>
<name>A0AA38IVA4_9CUCU</name>
<keyword evidence="2" id="KW-1185">Reference proteome</keyword>
<accession>A0AA38IVA4</accession>
<sequence>MTDATQAHRDPFFPSKSSPVRFSPNVLLNYQLKPNFHKTEPCRIPLIPPLCMRIISPHPNLKEQFPRNTYYGTVILRFNSWGGYQERFIWEQLVGEALDPVW</sequence>
<evidence type="ECO:0000313" key="1">
    <source>
        <dbReference type="EMBL" id="KAJ3660537.1"/>
    </source>
</evidence>
<proteinExistence type="predicted"/>
<evidence type="ECO:0000313" key="2">
    <source>
        <dbReference type="Proteomes" id="UP001168821"/>
    </source>
</evidence>
<reference evidence="1" key="1">
    <citation type="journal article" date="2023" name="G3 (Bethesda)">
        <title>Whole genome assemblies of Zophobas morio and Tenebrio molitor.</title>
        <authorList>
            <person name="Kaur S."/>
            <person name="Stinson S.A."/>
            <person name="diCenzo G.C."/>
        </authorList>
    </citation>
    <scope>NUCLEOTIDE SEQUENCE</scope>
    <source>
        <strain evidence="1">QUZm001</strain>
    </source>
</reference>
<comment type="caution">
    <text evidence="1">The sequence shown here is derived from an EMBL/GenBank/DDBJ whole genome shotgun (WGS) entry which is preliminary data.</text>
</comment>
<organism evidence="1 2">
    <name type="scientific">Zophobas morio</name>
    <dbReference type="NCBI Taxonomy" id="2755281"/>
    <lineage>
        <taxon>Eukaryota</taxon>
        <taxon>Metazoa</taxon>
        <taxon>Ecdysozoa</taxon>
        <taxon>Arthropoda</taxon>
        <taxon>Hexapoda</taxon>
        <taxon>Insecta</taxon>
        <taxon>Pterygota</taxon>
        <taxon>Neoptera</taxon>
        <taxon>Endopterygota</taxon>
        <taxon>Coleoptera</taxon>
        <taxon>Polyphaga</taxon>
        <taxon>Cucujiformia</taxon>
        <taxon>Tenebrionidae</taxon>
        <taxon>Zophobas</taxon>
    </lineage>
</organism>